<keyword evidence="3" id="KW-1133">Transmembrane helix</keyword>
<dbReference type="PANTHER" id="PTHR43630:SF1">
    <property type="entry name" value="POLY-BETA-1,6-N-ACETYL-D-GLUCOSAMINE SYNTHASE"/>
    <property type="match status" value="1"/>
</dbReference>
<sequence>MIFEAVALLLAFIHFSIPLAYYWYAKAVWLKKPWNIKADLNYTPRVTVIVPTYNEATLIQQKLDDIAAQDYPRDSLEVIVVDSASTDRTPEIAEEWARGNNLQVKVLREPVRRGKAHALNTALSHATGEVVVVSDADSTWATRDTLRRAVAVLADPSVGAVTCIKVPAGRSPGRVEETYRGYYNTLRVAESKKHSTPVFHGELAAFRRKLLDEVKAFPTYTGSDDSHTATLIALKGYRAVALEDLVCVEFLPTRGYTSWRVRRAQHLVQHFAYTLKRVPRAPRGLKPILVAEAYLHLLNPWLLLAAAILLSAAAAKGDVLAAAALSAGILLLALKPYRTWIASQLYLILGSLRNLSGKGIAWEKTAKR</sequence>
<accession>A0A7L9FHN8</accession>
<gene>
    <name evidence="5" type="ORF">IG193_02110</name>
</gene>
<organism evidence="5 6">
    <name type="scientific">Infirmifilum lucidum</name>
    <dbReference type="NCBI Taxonomy" id="2776706"/>
    <lineage>
        <taxon>Archaea</taxon>
        <taxon>Thermoproteota</taxon>
        <taxon>Thermoprotei</taxon>
        <taxon>Thermofilales</taxon>
        <taxon>Thermofilaceae</taxon>
        <taxon>Infirmifilum</taxon>
    </lineage>
</organism>
<evidence type="ECO:0000313" key="6">
    <source>
        <dbReference type="Proteomes" id="UP000594121"/>
    </source>
</evidence>
<dbReference type="KEGG" id="thel:IG193_02110"/>
<dbReference type="PANTHER" id="PTHR43630">
    <property type="entry name" value="POLY-BETA-1,6-N-ACETYL-D-GLUCOSAMINE SYNTHASE"/>
    <property type="match status" value="1"/>
</dbReference>
<keyword evidence="3" id="KW-0812">Transmembrane</keyword>
<proteinExistence type="predicted"/>
<dbReference type="Pfam" id="PF00535">
    <property type="entry name" value="Glycos_transf_2"/>
    <property type="match status" value="1"/>
</dbReference>
<dbReference type="InterPro" id="IPR029044">
    <property type="entry name" value="Nucleotide-diphossugar_trans"/>
</dbReference>
<dbReference type="CDD" id="cd06439">
    <property type="entry name" value="CESA_like_1"/>
    <property type="match status" value="1"/>
</dbReference>
<evidence type="ECO:0000256" key="1">
    <source>
        <dbReference type="ARBA" id="ARBA00022676"/>
    </source>
</evidence>
<evidence type="ECO:0000256" key="2">
    <source>
        <dbReference type="ARBA" id="ARBA00022679"/>
    </source>
</evidence>
<evidence type="ECO:0000256" key="3">
    <source>
        <dbReference type="SAM" id="Phobius"/>
    </source>
</evidence>
<protein>
    <submittedName>
        <fullName evidence="5">Glycosyltransferase family 2 protein</fullName>
    </submittedName>
</protein>
<dbReference type="RefSeq" id="WP_192819251.1">
    <property type="nucleotide sequence ID" value="NZ_CP062310.1"/>
</dbReference>
<reference evidence="5 6" key="1">
    <citation type="submission" date="2020-10" db="EMBL/GenBank/DDBJ databases">
        <title>Thermofilum lucidum 3507LT sp. nov. a novel member of Thermofilaceae family isolated from Chile hot spring, and proposal of description order Thermofilales.</title>
        <authorList>
            <person name="Zayulina K.S."/>
            <person name="Elcheninov A.G."/>
            <person name="Toshchakov S.V."/>
            <person name="Kublanov I.V."/>
        </authorList>
    </citation>
    <scope>NUCLEOTIDE SEQUENCE [LARGE SCALE GENOMIC DNA]</scope>
    <source>
        <strain evidence="5 6">3507LT</strain>
    </source>
</reference>
<keyword evidence="2 5" id="KW-0808">Transferase</keyword>
<keyword evidence="6" id="KW-1185">Reference proteome</keyword>
<dbReference type="Proteomes" id="UP000594121">
    <property type="component" value="Chromosome"/>
</dbReference>
<feature type="transmembrane region" description="Helical" evidence="3">
    <location>
        <begin position="6"/>
        <end position="24"/>
    </location>
</feature>
<keyword evidence="1" id="KW-0328">Glycosyltransferase</keyword>
<feature type="domain" description="Glycosyltransferase 2-like" evidence="4">
    <location>
        <begin position="47"/>
        <end position="214"/>
    </location>
</feature>
<evidence type="ECO:0000259" key="4">
    <source>
        <dbReference type="Pfam" id="PF00535"/>
    </source>
</evidence>
<feature type="transmembrane region" description="Helical" evidence="3">
    <location>
        <begin position="293"/>
        <end position="313"/>
    </location>
</feature>
<dbReference type="Gene3D" id="3.90.550.10">
    <property type="entry name" value="Spore Coat Polysaccharide Biosynthesis Protein SpsA, Chain A"/>
    <property type="match status" value="1"/>
</dbReference>
<keyword evidence="3" id="KW-0472">Membrane</keyword>
<dbReference type="GO" id="GO:0016757">
    <property type="term" value="F:glycosyltransferase activity"/>
    <property type="evidence" value="ECO:0007669"/>
    <property type="project" value="UniProtKB-KW"/>
</dbReference>
<dbReference type="InterPro" id="IPR001173">
    <property type="entry name" value="Glyco_trans_2-like"/>
</dbReference>
<feature type="transmembrane region" description="Helical" evidence="3">
    <location>
        <begin position="319"/>
        <end position="337"/>
    </location>
</feature>
<dbReference type="EMBL" id="CP062310">
    <property type="protein sequence ID" value="QOJ79279.1"/>
    <property type="molecule type" value="Genomic_DNA"/>
</dbReference>
<dbReference type="AlphaFoldDB" id="A0A7L9FHN8"/>
<evidence type="ECO:0000313" key="5">
    <source>
        <dbReference type="EMBL" id="QOJ79279.1"/>
    </source>
</evidence>
<dbReference type="InParanoid" id="A0A7L9FHN8"/>
<dbReference type="GeneID" id="59148652"/>
<dbReference type="SUPFAM" id="SSF53448">
    <property type="entry name" value="Nucleotide-diphospho-sugar transferases"/>
    <property type="match status" value="1"/>
</dbReference>
<name>A0A7L9FHN8_9CREN</name>